<sequence length="79" mass="9112">MLATFLVKDEDITKDSEIKEIEYDNLEIVEQFDIENIVCLSNEIVQDRASDTNIEELQNVDDEFDNNDESVVSNKIGQE</sequence>
<feature type="non-terminal residue" evidence="1">
    <location>
        <position position="79"/>
    </location>
</feature>
<proteinExistence type="predicted"/>
<gene>
    <name evidence="1" type="ORF">SCALOS_LOCUS8093</name>
</gene>
<evidence type="ECO:0000313" key="2">
    <source>
        <dbReference type="Proteomes" id="UP000789860"/>
    </source>
</evidence>
<organism evidence="1 2">
    <name type="scientific">Scutellospora calospora</name>
    <dbReference type="NCBI Taxonomy" id="85575"/>
    <lineage>
        <taxon>Eukaryota</taxon>
        <taxon>Fungi</taxon>
        <taxon>Fungi incertae sedis</taxon>
        <taxon>Mucoromycota</taxon>
        <taxon>Glomeromycotina</taxon>
        <taxon>Glomeromycetes</taxon>
        <taxon>Diversisporales</taxon>
        <taxon>Gigasporaceae</taxon>
        <taxon>Scutellospora</taxon>
    </lineage>
</organism>
<dbReference type="Proteomes" id="UP000789860">
    <property type="component" value="Unassembled WGS sequence"/>
</dbReference>
<comment type="caution">
    <text evidence="1">The sequence shown here is derived from an EMBL/GenBank/DDBJ whole genome shotgun (WGS) entry which is preliminary data.</text>
</comment>
<name>A0ACA9N838_9GLOM</name>
<reference evidence="1" key="1">
    <citation type="submission" date="2021-06" db="EMBL/GenBank/DDBJ databases">
        <authorList>
            <person name="Kallberg Y."/>
            <person name="Tangrot J."/>
            <person name="Rosling A."/>
        </authorList>
    </citation>
    <scope>NUCLEOTIDE SEQUENCE</scope>
    <source>
        <strain evidence="1">AU212A</strain>
    </source>
</reference>
<keyword evidence="2" id="KW-1185">Reference proteome</keyword>
<protein>
    <submittedName>
        <fullName evidence="1">1923_t:CDS:1</fullName>
    </submittedName>
</protein>
<evidence type="ECO:0000313" key="1">
    <source>
        <dbReference type="EMBL" id="CAG8634540.1"/>
    </source>
</evidence>
<dbReference type="EMBL" id="CAJVPM010020372">
    <property type="protein sequence ID" value="CAG8634540.1"/>
    <property type="molecule type" value="Genomic_DNA"/>
</dbReference>
<accession>A0ACA9N838</accession>